<dbReference type="InterPro" id="IPR057006">
    <property type="entry name" value="Phage_TAC_19"/>
</dbReference>
<dbReference type="RefSeq" id="WP_390356838.1">
    <property type="nucleotide sequence ID" value="NZ_JBHUIZ010000014.1"/>
</dbReference>
<accession>A0ABU5CD60</accession>
<dbReference type="NCBIfam" id="NF047360">
    <property type="entry name" value="tail_chap_PVL"/>
    <property type="match status" value="1"/>
</dbReference>
<protein>
    <recommendedName>
        <fullName evidence="3">Phage XkdN-like tail assembly chaperone protein, TAC</fullName>
    </recommendedName>
</protein>
<comment type="caution">
    <text evidence="1">The sequence shown here is derived from an EMBL/GenBank/DDBJ whole genome shotgun (WGS) entry which is preliminary data.</text>
</comment>
<sequence>MSKLKREKIELIKNPEGVNKGDEPEIEKVWTIPFISFGVSREAVSLVNDVLGNKELSDDDKNDRIIDFLSEKAFGGKITKDDIYNRLPGPGLNGNVSAQEVLEDVLYFVASGQQTDDTKNFLAGKK</sequence>
<gene>
    <name evidence="1" type="ORF">RWE15_23870</name>
</gene>
<reference evidence="1 2" key="1">
    <citation type="submission" date="2023-10" db="EMBL/GenBank/DDBJ databases">
        <title>Virgibacillus halophilus 5B73C genome.</title>
        <authorList>
            <person name="Miliotis G."/>
            <person name="Sengupta P."/>
            <person name="Hameed A."/>
            <person name="Chuvochina M."/>
            <person name="Mcdonagh F."/>
            <person name="Simpson A.C."/>
            <person name="Singh N.K."/>
            <person name="Rekha P.D."/>
            <person name="Raman K."/>
            <person name="Hugenholtz P."/>
            <person name="Venkateswaran K."/>
        </authorList>
    </citation>
    <scope>NUCLEOTIDE SEQUENCE [LARGE SCALE GENOMIC DNA]</scope>
    <source>
        <strain evidence="1 2">5B73C</strain>
    </source>
</reference>
<keyword evidence="2" id="KW-1185">Reference proteome</keyword>
<name>A0ABU5CD60_9BACI</name>
<dbReference type="Pfam" id="PF23857">
    <property type="entry name" value="Phage_TAC_19"/>
    <property type="match status" value="1"/>
</dbReference>
<dbReference type="Proteomes" id="UP001281447">
    <property type="component" value="Unassembled WGS sequence"/>
</dbReference>
<evidence type="ECO:0008006" key="3">
    <source>
        <dbReference type="Google" id="ProtNLM"/>
    </source>
</evidence>
<organism evidence="1 2">
    <name type="scientific">Tigheibacillus halophilus</name>
    <dbReference type="NCBI Taxonomy" id="361280"/>
    <lineage>
        <taxon>Bacteria</taxon>
        <taxon>Bacillati</taxon>
        <taxon>Bacillota</taxon>
        <taxon>Bacilli</taxon>
        <taxon>Bacillales</taxon>
        <taxon>Bacillaceae</taxon>
        <taxon>Tigheibacillus</taxon>
    </lineage>
</organism>
<evidence type="ECO:0000313" key="2">
    <source>
        <dbReference type="Proteomes" id="UP001281447"/>
    </source>
</evidence>
<proteinExistence type="predicted"/>
<dbReference type="EMBL" id="JAWDIP010000004">
    <property type="protein sequence ID" value="MDY0396776.1"/>
    <property type="molecule type" value="Genomic_DNA"/>
</dbReference>
<evidence type="ECO:0000313" key="1">
    <source>
        <dbReference type="EMBL" id="MDY0396776.1"/>
    </source>
</evidence>